<proteinExistence type="predicted"/>
<accession>A0A8T1EC19</accession>
<protein>
    <submittedName>
        <fullName evidence="1">Uncharacterized protein</fullName>
    </submittedName>
</protein>
<dbReference type="Proteomes" id="UP000736787">
    <property type="component" value="Unassembled WGS sequence"/>
</dbReference>
<dbReference type="AlphaFoldDB" id="A0A8T1EC19"/>
<gene>
    <name evidence="1" type="ORF">PC117_g5478</name>
</gene>
<name>A0A8T1EC19_9STRA</name>
<sequence>MCVARFSILLFKNLPNTLDADTASILPELLKEAHDGVENADPFAQPKQNYFYHLDERSHFFDHHMCTNRRRITEIEDELPVHCFAMTHNRRKEASSWPPTYPSDETFYLAPIRSSSLRVRRAR</sequence>
<dbReference type="EMBL" id="RCMK01000096">
    <property type="protein sequence ID" value="KAG2949162.1"/>
    <property type="molecule type" value="Genomic_DNA"/>
</dbReference>
<organism evidence="1 2">
    <name type="scientific">Phytophthora cactorum</name>
    <dbReference type="NCBI Taxonomy" id="29920"/>
    <lineage>
        <taxon>Eukaryota</taxon>
        <taxon>Sar</taxon>
        <taxon>Stramenopiles</taxon>
        <taxon>Oomycota</taxon>
        <taxon>Peronosporomycetes</taxon>
        <taxon>Peronosporales</taxon>
        <taxon>Peronosporaceae</taxon>
        <taxon>Phytophthora</taxon>
    </lineage>
</organism>
<evidence type="ECO:0000313" key="2">
    <source>
        <dbReference type="Proteomes" id="UP000736787"/>
    </source>
</evidence>
<comment type="caution">
    <text evidence="1">The sequence shown here is derived from an EMBL/GenBank/DDBJ whole genome shotgun (WGS) entry which is preliminary data.</text>
</comment>
<evidence type="ECO:0000313" key="1">
    <source>
        <dbReference type="EMBL" id="KAG2949162.1"/>
    </source>
</evidence>
<dbReference type="VEuPathDB" id="FungiDB:PC110_g18530"/>
<reference evidence="1" key="1">
    <citation type="submission" date="2018-10" db="EMBL/GenBank/DDBJ databases">
        <title>Effector identification in a new, highly contiguous assembly of the strawberry crown rot pathogen Phytophthora cactorum.</title>
        <authorList>
            <person name="Armitage A.D."/>
            <person name="Nellist C.F."/>
            <person name="Bates H."/>
            <person name="Vickerstaff R.J."/>
            <person name="Harrison R.J."/>
        </authorList>
    </citation>
    <scope>NUCLEOTIDE SEQUENCE</scope>
    <source>
        <strain evidence="1">4040</strain>
    </source>
</reference>